<accession>A0A2M4D047</accession>
<organism evidence="2">
    <name type="scientific">Anopheles darlingi</name>
    <name type="common">Mosquito</name>
    <dbReference type="NCBI Taxonomy" id="43151"/>
    <lineage>
        <taxon>Eukaryota</taxon>
        <taxon>Metazoa</taxon>
        <taxon>Ecdysozoa</taxon>
        <taxon>Arthropoda</taxon>
        <taxon>Hexapoda</taxon>
        <taxon>Insecta</taxon>
        <taxon>Pterygota</taxon>
        <taxon>Neoptera</taxon>
        <taxon>Endopterygota</taxon>
        <taxon>Diptera</taxon>
        <taxon>Nematocera</taxon>
        <taxon>Culicoidea</taxon>
        <taxon>Culicidae</taxon>
        <taxon>Anophelinae</taxon>
        <taxon>Anopheles</taxon>
    </lineage>
</organism>
<keyword evidence="1" id="KW-0732">Signal</keyword>
<reference evidence="2" key="1">
    <citation type="submission" date="2018-01" db="EMBL/GenBank/DDBJ databases">
        <title>An insight into the sialome of Amazonian anophelines.</title>
        <authorList>
            <person name="Ribeiro J.M."/>
            <person name="Scarpassa V."/>
            <person name="Calvo E."/>
        </authorList>
    </citation>
    <scope>NUCLEOTIDE SEQUENCE</scope>
</reference>
<dbReference type="AlphaFoldDB" id="A0A2M4D047"/>
<name>A0A2M4D047_ANODA</name>
<evidence type="ECO:0000313" key="2">
    <source>
        <dbReference type="EMBL" id="MBW70905.1"/>
    </source>
</evidence>
<protein>
    <submittedName>
        <fullName evidence="2">Putative secreted protein</fullName>
    </submittedName>
</protein>
<sequence length="67" mass="7525">MVIVAVLVVLRAAAVAYARPRSSRLTMASPFGRFGSLRRWQNRPRRKLAPPAHAILPLSSNHVNRHE</sequence>
<proteinExistence type="predicted"/>
<evidence type="ECO:0000256" key="1">
    <source>
        <dbReference type="SAM" id="SignalP"/>
    </source>
</evidence>
<feature type="signal peptide" evidence="1">
    <location>
        <begin position="1"/>
        <end position="18"/>
    </location>
</feature>
<dbReference type="EMBL" id="GGFL01006727">
    <property type="protein sequence ID" value="MBW70905.1"/>
    <property type="molecule type" value="Transcribed_RNA"/>
</dbReference>
<feature type="chain" id="PRO_5014746894" evidence="1">
    <location>
        <begin position="19"/>
        <end position="67"/>
    </location>
</feature>